<dbReference type="InterPro" id="IPR036249">
    <property type="entry name" value="Thioredoxin-like_sf"/>
</dbReference>
<name>A0A4U6QFL0_9ACTN</name>
<sequence length="75" mass="8294">MTLFTRTGCHLCEDARRVVAQVSADCGEMWREVDVDDDPEDRAEYGDLVPVVLVDDVVHGYHTVEAAALRAALGY</sequence>
<dbReference type="InterPro" id="IPR008554">
    <property type="entry name" value="Glutaredoxin-like"/>
</dbReference>
<evidence type="ECO:0000313" key="2">
    <source>
        <dbReference type="Proteomes" id="UP000306985"/>
    </source>
</evidence>
<proteinExistence type="predicted"/>
<dbReference type="SUPFAM" id="SSF52833">
    <property type="entry name" value="Thioredoxin-like"/>
    <property type="match status" value="1"/>
</dbReference>
<dbReference type="Proteomes" id="UP000306985">
    <property type="component" value="Unassembled WGS sequence"/>
</dbReference>
<dbReference type="EMBL" id="SZZH01000003">
    <property type="protein sequence ID" value="TKV58993.1"/>
    <property type="molecule type" value="Genomic_DNA"/>
</dbReference>
<organism evidence="1 2">
    <name type="scientific">Nakamurella flava</name>
    <dbReference type="NCBI Taxonomy" id="2576308"/>
    <lineage>
        <taxon>Bacteria</taxon>
        <taxon>Bacillati</taxon>
        <taxon>Actinomycetota</taxon>
        <taxon>Actinomycetes</taxon>
        <taxon>Nakamurellales</taxon>
        <taxon>Nakamurellaceae</taxon>
        <taxon>Nakamurella</taxon>
    </lineage>
</organism>
<evidence type="ECO:0000313" key="1">
    <source>
        <dbReference type="EMBL" id="TKV58993.1"/>
    </source>
</evidence>
<accession>A0A4U6QFL0</accession>
<dbReference type="Pfam" id="PF05768">
    <property type="entry name" value="Glrx-like"/>
    <property type="match status" value="1"/>
</dbReference>
<gene>
    <name evidence="1" type="ORF">FDO65_13565</name>
</gene>
<protein>
    <submittedName>
        <fullName evidence="1">Glutaredoxin family protein</fullName>
    </submittedName>
</protein>
<keyword evidence="2" id="KW-1185">Reference proteome</keyword>
<reference evidence="1 2" key="1">
    <citation type="submission" date="2019-05" db="EMBL/GenBank/DDBJ databases">
        <title>Nakamurella sp. N5BH11, whole genome shotgun sequence.</title>
        <authorList>
            <person name="Tuo L."/>
        </authorList>
    </citation>
    <scope>NUCLEOTIDE SEQUENCE [LARGE SCALE GENOMIC DNA]</scope>
    <source>
        <strain evidence="1 2">N5BH11</strain>
    </source>
</reference>
<dbReference type="Gene3D" id="3.40.30.10">
    <property type="entry name" value="Glutaredoxin"/>
    <property type="match status" value="1"/>
</dbReference>
<dbReference type="OrthoDB" id="8779161at2"/>
<dbReference type="AlphaFoldDB" id="A0A4U6QFL0"/>
<comment type="caution">
    <text evidence="1">The sequence shown here is derived from an EMBL/GenBank/DDBJ whole genome shotgun (WGS) entry which is preliminary data.</text>
</comment>